<keyword evidence="2" id="KW-1185">Reference proteome</keyword>
<accession>A0ABP8B6T0</accession>
<proteinExistence type="predicted"/>
<sequence>MNRKKQLGLILTTSLLVLIVLSLQSFKNLSPEDNVLCHKLMMLNRLDYYPGMYGVSEEESDAFFYTHKLINTESKKVNTDSLISNEDLKPTNSAEAILKKY</sequence>
<gene>
    <name evidence="1" type="ORF">GCM10022289_09990</name>
</gene>
<reference evidence="2" key="1">
    <citation type="journal article" date="2019" name="Int. J. Syst. Evol. Microbiol.">
        <title>The Global Catalogue of Microorganisms (GCM) 10K type strain sequencing project: providing services to taxonomists for standard genome sequencing and annotation.</title>
        <authorList>
            <consortium name="The Broad Institute Genomics Platform"/>
            <consortium name="The Broad Institute Genome Sequencing Center for Infectious Disease"/>
            <person name="Wu L."/>
            <person name="Ma J."/>
        </authorList>
    </citation>
    <scope>NUCLEOTIDE SEQUENCE [LARGE SCALE GENOMIC DNA]</scope>
    <source>
        <strain evidence="2">JCM 17626</strain>
    </source>
</reference>
<organism evidence="1 2">
    <name type="scientific">Pedobacter jeongneungensis</name>
    <dbReference type="NCBI Taxonomy" id="947309"/>
    <lineage>
        <taxon>Bacteria</taxon>
        <taxon>Pseudomonadati</taxon>
        <taxon>Bacteroidota</taxon>
        <taxon>Sphingobacteriia</taxon>
        <taxon>Sphingobacteriales</taxon>
        <taxon>Sphingobacteriaceae</taxon>
        <taxon>Pedobacter</taxon>
    </lineage>
</organism>
<protein>
    <submittedName>
        <fullName evidence="1">Uncharacterized protein</fullName>
    </submittedName>
</protein>
<evidence type="ECO:0000313" key="1">
    <source>
        <dbReference type="EMBL" id="GAA4199516.1"/>
    </source>
</evidence>
<dbReference type="RefSeq" id="WP_344849962.1">
    <property type="nucleotide sequence ID" value="NZ_BAABBY010000002.1"/>
</dbReference>
<dbReference type="EMBL" id="BAABBY010000002">
    <property type="protein sequence ID" value="GAA4199516.1"/>
    <property type="molecule type" value="Genomic_DNA"/>
</dbReference>
<comment type="caution">
    <text evidence="1">The sequence shown here is derived from an EMBL/GenBank/DDBJ whole genome shotgun (WGS) entry which is preliminary data.</text>
</comment>
<name>A0ABP8B6T0_9SPHI</name>
<dbReference type="Proteomes" id="UP001501772">
    <property type="component" value="Unassembled WGS sequence"/>
</dbReference>
<evidence type="ECO:0000313" key="2">
    <source>
        <dbReference type="Proteomes" id="UP001501772"/>
    </source>
</evidence>